<evidence type="ECO:0000313" key="1">
    <source>
        <dbReference type="EMBL" id="AMD88565.1"/>
    </source>
</evidence>
<dbReference type="AlphaFoldDB" id="A0A109W3F2"/>
<keyword evidence="2" id="KW-1185">Reference proteome</keyword>
<organism evidence="1 2">
    <name type="scientific">Actinomyces radicidentis</name>
    <dbReference type="NCBI Taxonomy" id="111015"/>
    <lineage>
        <taxon>Bacteria</taxon>
        <taxon>Bacillati</taxon>
        <taxon>Actinomycetota</taxon>
        <taxon>Actinomycetes</taxon>
        <taxon>Actinomycetales</taxon>
        <taxon>Actinomycetaceae</taxon>
        <taxon>Actinomyces</taxon>
    </lineage>
</organism>
<dbReference type="KEGG" id="ard:AXF14_10570"/>
<dbReference type="EMBL" id="CP014228">
    <property type="protein sequence ID" value="AMD88565.1"/>
    <property type="molecule type" value="Genomic_DNA"/>
</dbReference>
<evidence type="ECO:0000313" key="2">
    <source>
        <dbReference type="Proteomes" id="UP000065220"/>
    </source>
</evidence>
<sequence length="212" mass="23386">MPRPRDYVAWHDAYRDPTSALSFRLRHVQQVISEFYDRTPGPVRVLSFCAGQGADLLGVLEARPELRARTSGALIELLPENFAVARQRVEALGVDLEVVEADAPVSEAYTAHAPADLVLLSGIMGNISASDIERLVRFSHALCRPGATVVWTRGAQEPDLGPDISRSFADSGFTELAYLDRLEGTSMRVGVERYDGEPVVLEPGLRLFTFFR</sequence>
<proteinExistence type="predicted"/>
<dbReference type="InterPro" id="IPR029063">
    <property type="entry name" value="SAM-dependent_MTases_sf"/>
</dbReference>
<gene>
    <name evidence="1" type="ORF">AXF14_10570</name>
</gene>
<evidence type="ECO:0008006" key="3">
    <source>
        <dbReference type="Google" id="ProtNLM"/>
    </source>
</evidence>
<accession>A0A109W3F2</accession>
<reference evidence="2" key="1">
    <citation type="submission" date="2016-02" db="EMBL/GenBank/DDBJ databases">
        <authorList>
            <person name="Holder M.E."/>
            <person name="Ajami N.J."/>
            <person name="Petrosino J.F."/>
        </authorList>
    </citation>
    <scope>NUCLEOTIDE SEQUENCE [LARGE SCALE GENOMIC DNA]</scope>
    <source>
        <strain evidence="2">CCUG 36733</strain>
    </source>
</reference>
<dbReference type="SUPFAM" id="SSF53335">
    <property type="entry name" value="S-adenosyl-L-methionine-dependent methyltransferases"/>
    <property type="match status" value="1"/>
</dbReference>
<dbReference type="Gene3D" id="3.40.50.150">
    <property type="entry name" value="Vaccinia Virus protein VP39"/>
    <property type="match status" value="1"/>
</dbReference>
<dbReference type="Proteomes" id="UP000065220">
    <property type="component" value="Chromosome"/>
</dbReference>
<protein>
    <recommendedName>
        <fullName evidence="3">Methyltransferase</fullName>
    </recommendedName>
</protein>
<name>A0A109W3F2_ACTRD</name>